<dbReference type="InterPro" id="IPR001261">
    <property type="entry name" value="ArgE/DapE_CS"/>
</dbReference>
<sequence>MNVSEWLGHLIAFDTTSRNSNLELIHSVQSYLESHGLHSCLIHNSKQPKANLFASLPAVNGSVEGGIILSGHTDVVPVDGQQWETDPFEATEIDGKIYGRGACDMKGFIAVALAMLPRFKEMKLSHPVHFAFSYDEEVGCLGAPFMIDHISNQGIKPLACIVGEPTSMRPVIAHKGKESFRCSVHGIAAHSSLTQQGCNAIEYAADLICHIRRMADRFKQSGNQDRHYDMPCTSLTTNLINGGNAYNTIPALCEFIFEFRNLPEDNANEIRGEISNYIDEHLLPRMKKENPAANIRLDRLAATAGLDTPVDAELSQWARMITGEQEQLKVAYATEAGLFQKASVPTIVCGPGSIEQAHRANEYVSISQLNACQDFLTKMVQMKFSREASCQ</sequence>
<evidence type="ECO:0000256" key="1">
    <source>
        <dbReference type="ARBA" id="ARBA00001947"/>
    </source>
</evidence>
<dbReference type="Pfam" id="PF01546">
    <property type="entry name" value="Peptidase_M20"/>
    <property type="match status" value="1"/>
</dbReference>
<dbReference type="GO" id="GO:0008777">
    <property type="term" value="F:acetylornithine deacetylase activity"/>
    <property type="evidence" value="ECO:0007669"/>
    <property type="project" value="UniProtKB-EC"/>
</dbReference>
<name>A0A378IHX2_9GAMM</name>
<reference evidence="13 15" key="2">
    <citation type="submission" date="2018-06" db="EMBL/GenBank/DDBJ databases">
        <authorList>
            <consortium name="Pathogen Informatics"/>
            <person name="Doyle S."/>
        </authorList>
    </citation>
    <scope>NUCLEOTIDE SEQUENCE [LARGE SCALE GENOMIC DNA]</scope>
    <source>
        <strain evidence="13 15">NCTC12437</strain>
    </source>
</reference>
<evidence type="ECO:0000256" key="3">
    <source>
        <dbReference type="ARBA" id="ARBA00005691"/>
    </source>
</evidence>
<dbReference type="OrthoDB" id="3665926at2"/>
<dbReference type="PROSITE" id="PS00759">
    <property type="entry name" value="ARGE_DAPE_CPG2_2"/>
    <property type="match status" value="1"/>
</dbReference>
<dbReference type="GO" id="GO:0005737">
    <property type="term" value="C:cytoplasm"/>
    <property type="evidence" value="ECO:0007669"/>
    <property type="project" value="UniProtKB-SubCell"/>
</dbReference>
<evidence type="ECO:0000313" key="12">
    <source>
        <dbReference type="EMBL" id="KTC74882.1"/>
    </source>
</evidence>
<keyword evidence="14" id="KW-1185">Reference proteome</keyword>
<dbReference type="Proteomes" id="UP000255066">
    <property type="component" value="Unassembled WGS sequence"/>
</dbReference>
<gene>
    <name evidence="13" type="primary">argE</name>
    <name evidence="12" type="ORF">Lbir_0672</name>
    <name evidence="13" type="ORF">NCTC12437_01558</name>
</gene>
<keyword evidence="10" id="KW-0170">Cobalt</keyword>
<evidence type="ECO:0000256" key="6">
    <source>
        <dbReference type="ARBA" id="ARBA00022605"/>
    </source>
</evidence>
<dbReference type="Pfam" id="PF07687">
    <property type="entry name" value="M20_dimer"/>
    <property type="match status" value="1"/>
</dbReference>
<dbReference type="PANTHER" id="PTHR43808">
    <property type="entry name" value="ACETYLORNITHINE DEACETYLASE"/>
    <property type="match status" value="1"/>
</dbReference>
<dbReference type="Gene3D" id="3.30.70.360">
    <property type="match status" value="1"/>
</dbReference>
<dbReference type="Proteomes" id="UP000054735">
    <property type="component" value="Unassembled WGS sequence"/>
</dbReference>
<evidence type="ECO:0000256" key="10">
    <source>
        <dbReference type="ARBA" id="ARBA00023285"/>
    </source>
</evidence>
<accession>A0A378IHX2</accession>
<dbReference type="GO" id="GO:0046872">
    <property type="term" value="F:metal ion binding"/>
    <property type="evidence" value="ECO:0007669"/>
    <property type="project" value="UniProtKB-KW"/>
</dbReference>
<evidence type="ECO:0000256" key="2">
    <source>
        <dbReference type="ARBA" id="ARBA00004496"/>
    </source>
</evidence>
<evidence type="ECO:0000256" key="8">
    <source>
        <dbReference type="ARBA" id="ARBA00022801"/>
    </source>
</evidence>
<evidence type="ECO:0000313" key="14">
    <source>
        <dbReference type="Proteomes" id="UP000054735"/>
    </source>
</evidence>
<dbReference type="InterPro" id="IPR010169">
    <property type="entry name" value="AcOrn-deacetyl"/>
</dbReference>
<evidence type="ECO:0000256" key="5">
    <source>
        <dbReference type="ARBA" id="ARBA00022571"/>
    </source>
</evidence>
<dbReference type="SUPFAM" id="SSF55031">
    <property type="entry name" value="Bacterial exopeptidase dimerisation domain"/>
    <property type="match status" value="1"/>
</dbReference>
<dbReference type="InterPro" id="IPR002933">
    <property type="entry name" value="Peptidase_M20"/>
</dbReference>
<proteinExistence type="inferred from homology"/>
<evidence type="ECO:0000259" key="11">
    <source>
        <dbReference type="Pfam" id="PF07687"/>
    </source>
</evidence>
<evidence type="ECO:0000256" key="7">
    <source>
        <dbReference type="ARBA" id="ARBA00022723"/>
    </source>
</evidence>
<dbReference type="STRING" id="28083.Lbir_0672"/>
<dbReference type="EC" id="3.5.1.16" evidence="13"/>
<dbReference type="RefSeq" id="WP_058522782.1">
    <property type="nucleotide sequence ID" value="NZ_CAAAHV010000023.1"/>
</dbReference>
<evidence type="ECO:0000256" key="9">
    <source>
        <dbReference type="ARBA" id="ARBA00022833"/>
    </source>
</evidence>
<evidence type="ECO:0000313" key="13">
    <source>
        <dbReference type="EMBL" id="STX31784.1"/>
    </source>
</evidence>
<evidence type="ECO:0000256" key="4">
    <source>
        <dbReference type="ARBA" id="ARBA00022490"/>
    </source>
</evidence>
<organism evidence="13 15">
    <name type="scientific">Legionella birminghamensis</name>
    <dbReference type="NCBI Taxonomy" id="28083"/>
    <lineage>
        <taxon>Bacteria</taxon>
        <taxon>Pseudomonadati</taxon>
        <taxon>Pseudomonadota</taxon>
        <taxon>Gammaproteobacteria</taxon>
        <taxon>Legionellales</taxon>
        <taxon>Legionellaceae</taxon>
        <taxon>Legionella</taxon>
    </lineage>
</organism>
<comment type="cofactor">
    <cofactor evidence="1">
        <name>Zn(2+)</name>
        <dbReference type="ChEBI" id="CHEBI:29105"/>
    </cofactor>
</comment>
<keyword evidence="9" id="KW-0862">Zinc</keyword>
<dbReference type="SUPFAM" id="SSF53187">
    <property type="entry name" value="Zn-dependent exopeptidases"/>
    <property type="match status" value="1"/>
</dbReference>
<keyword evidence="5" id="KW-0055">Arginine biosynthesis</keyword>
<dbReference type="AlphaFoldDB" id="A0A378IHX2"/>
<dbReference type="NCBIfam" id="NF005710">
    <property type="entry name" value="PRK07522.1"/>
    <property type="match status" value="1"/>
</dbReference>
<dbReference type="CDD" id="cd03894">
    <property type="entry name" value="M20_ArgE"/>
    <property type="match status" value="1"/>
</dbReference>
<dbReference type="InterPro" id="IPR050072">
    <property type="entry name" value="Peptidase_M20A"/>
</dbReference>
<keyword evidence="8 13" id="KW-0378">Hydrolase</keyword>
<feature type="domain" description="Peptidase M20 dimerisation" evidence="11">
    <location>
        <begin position="172"/>
        <end position="284"/>
    </location>
</feature>
<dbReference type="NCBIfam" id="TIGR01892">
    <property type="entry name" value="AcOrn-deacetyl"/>
    <property type="match status" value="1"/>
</dbReference>
<evidence type="ECO:0000313" key="15">
    <source>
        <dbReference type="Proteomes" id="UP000255066"/>
    </source>
</evidence>
<protein>
    <submittedName>
        <fullName evidence="13">Acetylornithine deacetylase</fullName>
        <ecNumber evidence="13">3.5.1.16</ecNumber>
    </submittedName>
</protein>
<dbReference type="InterPro" id="IPR011650">
    <property type="entry name" value="Peptidase_M20_dimer"/>
</dbReference>
<dbReference type="InterPro" id="IPR036264">
    <property type="entry name" value="Bact_exopeptidase_dim_dom"/>
</dbReference>
<dbReference type="PANTHER" id="PTHR43808:SF31">
    <property type="entry name" value="N-ACETYL-L-CITRULLINE DEACETYLASE"/>
    <property type="match status" value="1"/>
</dbReference>
<dbReference type="GO" id="GO:0006526">
    <property type="term" value="P:L-arginine biosynthetic process"/>
    <property type="evidence" value="ECO:0007669"/>
    <property type="project" value="UniProtKB-KW"/>
</dbReference>
<dbReference type="FunFam" id="3.30.70.360:FF:000003">
    <property type="entry name" value="Acetylornithine deacetylase"/>
    <property type="match status" value="1"/>
</dbReference>
<keyword evidence="7" id="KW-0479">Metal-binding</keyword>
<keyword evidence="4" id="KW-0963">Cytoplasm</keyword>
<reference evidence="12 14" key="1">
    <citation type="submission" date="2015-11" db="EMBL/GenBank/DDBJ databases">
        <title>Genomic analysis of 38 Legionella species identifies large and diverse effector repertoires.</title>
        <authorList>
            <person name="Burstein D."/>
            <person name="Amaro F."/>
            <person name="Zusman T."/>
            <person name="Lifshitz Z."/>
            <person name="Cohen O."/>
            <person name="Gilbert J.A."/>
            <person name="Pupko T."/>
            <person name="Shuman H.A."/>
            <person name="Segal G."/>
        </authorList>
    </citation>
    <scope>NUCLEOTIDE SEQUENCE [LARGE SCALE GENOMIC DNA]</scope>
    <source>
        <strain evidence="12 14">CDC#1407-AL-14</strain>
    </source>
</reference>
<comment type="similarity">
    <text evidence="3">Belongs to the peptidase M20A family. ArgE subfamily.</text>
</comment>
<keyword evidence="6" id="KW-0028">Amino-acid biosynthesis</keyword>
<dbReference type="EMBL" id="UGNW01000001">
    <property type="protein sequence ID" value="STX31784.1"/>
    <property type="molecule type" value="Genomic_DNA"/>
</dbReference>
<dbReference type="Gene3D" id="3.40.630.10">
    <property type="entry name" value="Zn peptidases"/>
    <property type="match status" value="1"/>
</dbReference>
<dbReference type="EMBL" id="LNXT01000007">
    <property type="protein sequence ID" value="KTC74882.1"/>
    <property type="molecule type" value="Genomic_DNA"/>
</dbReference>
<comment type="subcellular location">
    <subcellularLocation>
        <location evidence="2">Cytoplasm</location>
    </subcellularLocation>
</comment>